<dbReference type="GO" id="GO:0140291">
    <property type="term" value="P:peptidyl-glutamate ADP-deribosylation"/>
    <property type="evidence" value="ECO:0007669"/>
    <property type="project" value="TreeGrafter"/>
</dbReference>
<dbReference type="PANTHER" id="PTHR12521:SF0">
    <property type="entry name" value="ADP-RIBOSE GLYCOHYDROLASE OARD1"/>
    <property type="match status" value="1"/>
</dbReference>
<evidence type="ECO:0000256" key="1">
    <source>
        <dbReference type="ARBA" id="ARBA00035885"/>
    </source>
</evidence>
<dbReference type="PANTHER" id="PTHR12521">
    <property type="entry name" value="PROTEIN C6ORF130"/>
    <property type="match status" value="1"/>
</dbReference>
<proteinExistence type="predicted"/>
<dbReference type="CDD" id="cd02901">
    <property type="entry name" value="Macro_Poa1p-like"/>
    <property type="match status" value="1"/>
</dbReference>
<evidence type="ECO:0000259" key="2">
    <source>
        <dbReference type="PROSITE" id="PS51154"/>
    </source>
</evidence>
<name>A0A9D9GT48_9GAMM</name>
<dbReference type="Gene3D" id="3.40.220.10">
    <property type="entry name" value="Leucine Aminopeptidase, subunit E, domain 1"/>
    <property type="match status" value="1"/>
</dbReference>
<dbReference type="InterPro" id="IPR050892">
    <property type="entry name" value="ADP-ribose_metab_enzymes"/>
</dbReference>
<dbReference type="PROSITE" id="PS51154">
    <property type="entry name" value="MACRO"/>
    <property type="match status" value="1"/>
</dbReference>
<comment type="caution">
    <text evidence="3">The sequence shown here is derived from an EMBL/GenBank/DDBJ whole genome shotgun (WGS) entry which is preliminary data.</text>
</comment>
<feature type="domain" description="Macro" evidence="2">
    <location>
        <begin position="1"/>
        <end position="153"/>
    </location>
</feature>
<reference evidence="3" key="1">
    <citation type="submission" date="2020-10" db="EMBL/GenBank/DDBJ databases">
        <authorList>
            <person name="Gilroy R."/>
        </authorList>
    </citation>
    <scope>NUCLEOTIDE SEQUENCE</scope>
    <source>
        <strain evidence="3">17213</strain>
    </source>
</reference>
<evidence type="ECO:0000313" key="3">
    <source>
        <dbReference type="EMBL" id="MBO8414820.1"/>
    </source>
</evidence>
<evidence type="ECO:0000313" key="4">
    <source>
        <dbReference type="Proteomes" id="UP000823631"/>
    </source>
</evidence>
<gene>
    <name evidence="3" type="ORF">IAB19_00355</name>
</gene>
<reference evidence="3" key="2">
    <citation type="journal article" date="2021" name="PeerJ">
        <title>Extensive microbial diversity within the chicken gut microbiome revealed by metagenomics and culture.</title>
        <authorList>
            <person name="Gilroy R."/>
            <person name="Ravi A."/>
            <person name="Getino M."/>
            <person name="Pursley I."/>
            <person name="Horton D.L."/>
            <person name="Alikhan N.F."/>
            <person name="Baker D."/>
            <person name="Gharbi K."/>
            <person name="Hall N."/>
            <person name="Watson M."/>
            <person name="Adriaenssens E.M."/>
            <person name="Foster-Nyarko E."/>
            <person name="Jarju S."/>
            <person name="Secka A."/>
            <person name="Antonio M."/>
            <person name="Oren A."/>
            <person name="Chaudhuri R.R."/>
            <person name="La Ragione R."/>
            <person name="Hildebrand F."/>
            <person name="Pallen M.J."/>
        </authorList>
    </citation>
    <scope>NUCLEOTIDE SEQUENCE</scope>
    <source>
        <strain evidence="3">17213</strain>
    </source>
</reference>
<dbReference type="InterPro" id="IPR043472">
    <property type="entry name" value="Macro_dom-like"/>
</dbReference>
<comment type="catalytic activity">
    <reaction evidence="1">
        <text>an N-(ADP-alpha-D-ribosyl)-thymidine in DNA + H2O = a thymidine in DNA + ADP-D-ribose</text>
        <dbReference type="Rhea" id="RHEA:71655"/>
        <dbReference type="Rhea" id="RHEA-COMP:13556"/>
        <dbReference type="Rhea" id="RHEA-COMP:18051"/>
        <dbReference type="ChEBI" id="CHEBI:15377"/>
        <dbReference type="ChEBI" id="CHEBI:57967"/>
        <dbReference type="ChEBI" id="CHEBI:137386"/>
        <dbReference type="ChEBI" id="CHEBI:191199"/>
    </reaction>
    <physiologicalReaction direction="left-to-right" evidence="1">
        <dbReference type="Rhea" id="RHEA:71656"/>
    </physiologicalReaction>
</comment>
<dbReference type="EMBL" id="JADINH010000005">
    <property type="protein sequence ID" value="MBO8414820.1"/>
    <property type="molecule type" value="Genomic_DNA"/>
</dbReference>
<dbReference type="InterPro" id="IPR002589">
    <property type="entry name" value="Macro_dom"/>
</dbReference>
<sequence length="366" mass="41618">MSLYFTHGNIFASDAEALVNTVNCEGYMGKGLAYQFKLKYPENNKGYIQACRNGDLAIGKLYTCFEQGKLIINFPTKNKWRAKSKMSYIEDGLDDLIRIIETNNIKSIALPPLGSGNGGLEWESVKDLILNKLNNIALTTDIYIYEPVPNASIFERGLIPSKPPRLNLSAYVLMELKHRLSEVNFNYLRLQKAAFFLNIYLGSDYFKFKAYKFGPYDYAIEIICKNITEYQKYYGFSSTRDAQQHLHSTLISDKIQQKLNELSDPIIKACNLVNSLNDHDVECIATSCFLIKEHPGITTHDVVHKFQQWSPEKAAKFTSHDIENSIETLLFKGLISADIFGGLNIIKPTQNNESRFYDPMAAISYC</sequence>
<dbReference type="AlphaFoldDB" id="A0A9D9GT48"/>
<protein>
    <submittedName>
        <fullName evidence="3">Macro domain-containing protein</fullName>
    </submittedName>
</protein>
<dbReference type="SMART" id="SM00506">
    <property type="entry name" value="A1pp"/>
    <property type="match status" value="1"/>
</dbReference>
<dbReference type="Pfam" id="PF01661">
    <property type="entry name" value="Macro"/>
    <property type="match status" value="1"/>
</dbReference>
<accession>A0A9D9GT48</accession>
<dbReference type="SUPFAM" id="SSF52949">
    <property type="entry name" value="Macro domain-like"/>
    <property type="match status" value="1"/>
</dbReference>
<dbReference type="Proteomes" id="UP000823631">
    <property type="component" value="Unassembled WGS sequence"/>
</dbReference>
<organism evidence="3 4">
    <name type="scientific">Candidatus Avisuccinivibrio stercorigallinarum</name>
    <dbReference type="NCBI Taxonomy" id="2840704"/>
    <lineage>
        <taxon>Bacteria</taxon>
        <taxon>Pseudomonadati</taxon>
        <taxon>Pseudomonadota</taxon>
        <taxon>Gammaproteobacteria</taxon>
        <taxon>Aeromonadales</taxon>
        <taxon>Succinivibrionaceae</taxon>
        <taxon>Succinivibrionaceae incertae sedis</taxon>
        <taxon>Candidatus Avisuccinivibrio</taxon>
    </lineage>
</organism>